<dbReference type="GO" id="GO:0006488">
    <property type="term" value="P:dolichol-linked oligosaccharide biosynthetic process"/>
    <property type="evidence" value="ECO:0007669"/>
    <property type="project" value="UniProtKB-UniRule"/>
</dbReference>
<dbReference type="GO" id="GO:0005783">
    <property type="term" value="C:endoplasmic reticulum"/>
    <property type="evidence" value="ECO:0000318"/>
    <property type="project" value="GO_Central"/>
</dbReference>
<keyword evidence="5" id="KW-0521">NADP</keyword>
<reference evidence="8" key="2">
    <citation type="journal article" date="2009" name="Fungal Genet. Biol.">
        <title>The 2008 update of the Aspergillus nidulans genome annotation: a community effort.</title>
        <authorList>
            <person name="Wortman J.R."/>
            <person name="Gilsenan J.M."/>
            <person name="Joardar V."/>
            <person name="Deegan J."/>
            <person name="Clutterbuck J."/>
            <person name="Andersen M.R."/>
            <person name="Archer D."/>
            <person name="Bencina M."/>
            <person name="Braus G."/>
            <person name="Coutinho P."/>
            <person name="von Dohren H."/>
            <person name="Doonan J."/>
            <person name="Driessen A.J."/>
            <person name="Durek P."/>
            <person name="Espeso E."/>
            <person name="Fekete E."/>
            <person name="Flipphi M."/>
            <person name="Estrada C.G."/>
            <person name="Geysens S."/>
            <person name="Goldman G."/>
            <person name="de Groot P.W."/>
            <person name="Hansen K."/>
            <person name="Harris S.D."/>
            <person name="Heinekamp T."/>
            <person name="Helmstaedt K."/>
            <person name="Henrissat B."/>
            <person name="Hofmann G."/>
            <person name="Homan T."/>
            <person name="Horio T."/>
            <person name="Horiuchi H."/>
            <person name="James S."/>
            <person name="Jones M."/>
            <person name="Karaffa L."/>
            <person name="Karanyi Z."/>
            <person name="Kato M."/>
            <person name="Keller N."/>
            <person name="Kelly D.E."/>
            <person name="Kiel J.A."/>
            <person name="Kim J.M."/>
            <person name="van der Klei I.J."/>
            <person name="Klis F.M."/>
            <person name="Kovalchuk A."/>
            <person name="Krasevec N."/>
            <person name="Kubicek C.P."/>
            <person name="Liu B."/>
            <person name="Maccabe A."/>
            <person name="Meyer V."/>
            <person name="Mirabito P."/>
            <person name="Miskei M."/>
            <person name="Mos M."/>
            <person name="Mullins J."/>
            <person name="Nelson D.R."/>
            <person name="Nielsen J."/>
            <person name="Oakley B.R."/>
            <person name="Osmani S.A."/>
            <person name="Pakula T."/>
            <person name="Paszewski A."/>
            <person name="Paulsen I."/>
            <person name="Pilsyk S."/>
            <person name="Pocsi I."/>
            <person name="Punt P.J."/>
            <person name="Ram A.F."/>
            <person name="Ren Q."/>
            <person name="Robellet X."/>
            <person name="Robson G."/>
            <person name="Seiboth B."/>
            <person name="van Solingen P."/>
            <person name="Specht T."/>
            <person name="Sun J."/>
            <person name="Taheri-Talesh N."/>
            <person name="Takeshita N."/>
            <person name="Ussery D."/>
            <person name="vanKuyk P.A."/>
            <person name="Visser H."/>
            <person name="van de Vondervoort P.J."/>
            <person name="de Vries R.P."/>
            <person name="Walton J."/>
            <person name="Xiang X."/>
            <person name="Xiong Y."/>
            <person name="Zeng A.P."/>
            <person name="Brandt B.W."/>
            <person name="Cornell M.J."/>
            <person name="van den Hondel C.A."/>
            <person name="Visser J."/>
            <person name="Oliver S.G."/>
            <person name="Turner G."/>
        </authorList>
    </citation>
    <scope>GENOME REANNOTATION</scope>
    <source>
        <strain evidence="8">FGSC A4 / ATCC 38163 / CBS 112.46 / NRRL 194 / M139</strain>
    </source>
</reference>
<dbReference type="EC" id="1.3.1.94" evidence="5"/>
<keyword evidence="8" id="KW-1185">Reference proteome</keyword>
<keyword evidence="4 5" id="KW-0472">Membrane</keyword>
<comment type="pathway">
    <text evidence="5">Protein modification; protein glycosylation.</text>
</comment>
<sequence>MVIFTTTIVGTNLAIIATLIAKMDCILRLVDSALSTANMDAVDALRAFFIFAACTIFSVSLPDSLRSRFIPYGARATKAAAESETSATSTSASKSTSAAPASVSAVTRALDYAAALRVPHSYFTQFYVILVLSSIFWALQLLSHGRAFQAIAARIRPEHLDQAISINQVMLCWGLLLTQGLRRLHECLSFSKPSSSTMWFVHWFAGLGFYLAVAVAVWIEGAGTVLTHQLSLDDFDLTSRFSGRTLLSLPIFLIASGIQHDCHHYLSSLKKYTLPTHPMFNWILCPHYTAECIIYLSLAYLAAPKGEIMNKTLLSAVFFVAVNLGITASTTRQWYRQKFGESAVQGKWNMIPLIY</sequence>
<proteinExistence type="inferred from homology"/>
<dbReference type="RefSeq" id="XP_661675.2">
    <property type="nucleotide sequence ID" value="XM_656583.2"/>
</dbReference>
<evidence type="ECO:0000256" key="5">
    <source>
        <dbReference type="RuleBase" id="RU367081"/>
    </source>
</evidence>
<dbReference type="GO" id="GO:0102389">
    <property type="term" value="F:polyprenol reductase activity"/>
    <property type="evidence" value="ECO:0000318"/>
    <property type="project" value="GO_Central"/>
</dbReference>
<comment type="similarity">
    <text evidence="5">Belongs to the steroid 5-alpha reductase family. Polyprenal reductase subfamily.</text>
</comment>
<evidence type="ECO:0000256" key="2">
    <source>
        <dbReference type="ARBA" id="ARBA00022692"/>
    </source>
</evidence>
<dbReference type="STRING" id="227321.C8V5G7"/>
<dbReference type="PROSITE" id="PS50244">
    <property type="entry name" value="S5A_REDUCTASE"/>
    <property type="match status" value="1"/>
</dbReference>
<gene>
    <name evidence="7" type="ORF">ANIA_04071</name>
</gene>
<dbReference type="GO" id="GO:0005789">
    <property type="term" value="C:endoplasmic reticulum membrane"/>
    <property type="evidence" value="ECO:0007669"/>
    <property type="project" value="UniProtKB-SubCell"/>
</dbReference>
<name>C8V5G7_EMENI</name>
<dbReference type="HOGENOM" id="CLU_044409_0_1_1"/>
<dbReference type="InParanoid" id="C8V5G7"/>
<dbReference type="PANTHER" id="PTHR14624">
    <property type="entry name" value="DFG10 PROTEIN"/>
    <property type="match status" value="1"/>
</dbReference>
<feature type="transmembrane region" description="Helical" evidence="5">
    <location>
        <begin position="308"/>
        <end position="328"/>
    </location>
</feature>
<feature type="transmembrane region" description="Helical" evidence="5">
    <location>
        <begin position="279"/>
        <end position="302"/>
    </location>
</feature>
<dbReference type="Proteomes" id="UP000000560">
    <property type="component" value="Chromosome II"/>
</dbReference>
<dbReference type="KEGG" id="ani:ANIA_04071"/>
<accession>C8V5G7</accession>
<dbReference type="InterPro" id="IPR001104">
    <property type="entry name" value="3-oxo-5_a-steroid_4-DH_C"/>
</dbReference>
<evidence type="ECO:0000259" key="6">
    <source>
        <dbReference type="Pfam" id="PF02544"/>
    </source>
</evidence>
<keyword evidence="5" id="KW-0256">Endoplasmic reticulum</keyword>
<evidence type="ECO:0000256" key="3">
    <source>
        <dbReference type="ARBA" id="ARBA00022989"/>
    </source>
</evidence>
<dbReference type="AlphaFoldDB" id="C8V5G7"/>
<evidence type="ECO:0000256" key="4">
    <source>
        <dbReference type="ARBA" id="ARBA00023136"/>
    </source>
</evidence>
<dbReference type="FunCoup" id="C8V5G7">
    <property type="interactions" value="350"/>
</dbReference>
<dbReference type="PANTHER" id="PTHR14624:SF0">
    <property type="entry name" value="POLYPRENOL REDUCTASE"/>
    <property type="match status" value="1"/>
</dbReference>
<dbReference type="eggNOG" id="KOG1640">
    <property type="taxonomic scope" value="Eukaryota"/>
</dbReference>
<keyword evidence="5" id="KW-0560">Oxidoreductase</keyword>
<evidence type="ECO:0000313" key="7">
    <source>
        <dbReference type="EMBL" id="CBF74765.1"/>
    </source>
</evidence>
<comment type="function">
    <text evidence="5">Plays a key role in early steps of protein N-linked glycosylation by being involved in the conversion of polyprenol into dolichol. Acts as a polyprenal reductase that mediates the reduction of polyprenal into dolichal in a NADP-dependent mechanism. Dolichols are required for the synthesis of dolichol-linked monosaccharides and the oligosaccharide precursor used for N-glycosylation.</text>
</comment>
<dbReference type="GO" id="GO:0160198">
    <property type="term" value="F:polyprenal reductase activity"/>
    <property type="evidence" value="ECO:0007669"/>
    <property type="project" value="UniProtKB-EC"/>
</dbReference>
<feature type="domain" description="3-oxo-5-alpha-steroid 4-dehydrogenase C-terminal" evidence="6">
    <location>
        <begin position="244"/>
        <end position="355"/>
    </location>
</feature>
<dbReference type="GO" id="GO:0016095">
    <property type="term" value="P:polyprenol catabolic process"/>
    <property type="evidence" value="ECO:0007669"/>
    <property type="project" value="UniProtKB-UniRule"/>
</dbReference>
<evidence type="ECO:0000256" key="1">
    <source>
        <dbReference type="ARBA" id="ARBA00004127"/>
    </source>
</evidence>
<evidence type="ECO:0000313" key="8">
    <source>
        <dbReference type="Proteomes" id="UP000000560"/>
    </source>
</evidence>
<dbReference type="InterPro" id="IPR039698">
    <property type="entry name" value="Dfg10/SRD5A3"/>
</dbReference>
<reference evidence="8" key="1">
    <citation type="journal article" date="2005" name="Nature">
        <title>Sequencing of Aspergillus nidulans and comparative analysis with A. fumigatus and A. oryzae.</title>
        <authorList>
            <person name="Galagan J.E."/>
            <person name="Calvo S.E."/>
            <person name="Cuomo C."/>
            <person name="Ma L.J."/>
            <person name="Wortman J.R."/>
            <person name="Batzoglou S."/>
            <person name="Lee S.I."/>
            <person name="Basturkmen M."/>
            <person name="Spevak C.C."/>
            <person name="Clutterbuck J."/>
            <person name="Kapitonov V."/>
            <person name="Jurka J."/>
            <person name="Scazzocchio C."/>
            <person name="Farman M."/>
            <person name="Butler J."/>
            <person name="Purcell S."/>
            <person name="Harris S."/>
            <person name="Braus G.H."/>
            <person name="Draht O."/>
            <person name="Busch S."/>
            <person name="D'Enfert C."/>
            <person name="Bouchier C."/>
            <person name="Goldman G.H."/>
            <person name="Bell-Pedersen D."/>
            <person name="Griffiths-Jones S."/>
            <person name="Doonan J.H."/>
            <person name="Yu J."/>
            <person name="Vienken K."/>
            <person name="Pain A."/>
            <person name="Freitag M."/>
            <person name="Selker E.U."/>
            <person name="Archer D.B."/>
            <person name="Penalva M.A."/>
            <person name="Oakley B.R."/>
            <person name="Momany M."/>
            <person name="Tanaka T."/>
            <person name="Kumagai T."/>
            <person name="Asai K."/>
            <person name="Machida M."/>
            <person name="Nierman W.C."/>
            <person name="Denning D.W."/>
            <person name="Caddick M."/>
            <person name="Hynes M."/>
            <person name="Paoletti M."/>
            <person name="Fischer R."/>
            <person name="Miller B."/>
            <person name="Dyer P."/>
            <person name="Sachs M.S."/>
            <person name="Osmani S.A."/>
            <person name="Birren B.W."/>
        </authorList>
    </citation>
    <scope>NUCLEOTIDE SEQUENCE [LARGE SCALE GENOMIC DNA]</scope>
    <source>
        <strain evidence="8">FGSC A4 / ATCC 38163 / CBS 112.46 / NRRL 194 / M139</strain>
    </source>
</reference>
<dbReference type="Pfam" id="PF02544">
    <property type="entry name" value="Steroid_dh"/>
    <property type="match status" value="1"/>
</dbReference>
<dbReference type="VEuPathDB" id="FungiDB:AN4071"/>
<dbReference type="EMBL" id="BN001302">
    <property type="protein sequence ID" value="CBF74765.1"/>
    <property type="molecule type" value="Genomic_DNA"/>
</dbReference>
<dbReference type="OrthoDB" id="541710at2759"/>
<comment type="catalytic activity">
    <reaction evidence="5">
        <text>a di-trans,poly-cis-dolichal + NADP(+) = a di-trans,poly-cis-polyprenal + NADPH + H(+)</text>
        <dbReference type="Rhea" id="RHEA:80727"/>
        <dbReference type="Rhea" id="RHEA-COMP:19536"/>
        <dbReference type="Rhea" id="RHEA-COMP:19537"/>
        <dbReference type="ChEBI" id="CHEBI:15378"/>
        <dbReference type="ChEBI" id="CHEBI:57783"/>
        <dbReference type="ChEBI" id="CHEBI:58349"/>
        <dbReference type="ChEBI" id="CHEBI:231623"/>
        <dbReference type="ChEBI" id="CHEBI:231637"/>
        <dbReference type="EC" id="1.3.1.94"/>
    </reaction>
    <physiologicalReaction direction="right-to-left" evidence="5">
        <dbReference type="Rhea" id="RHEA:80729"/>
    </physiologicalReaction>
</comment>
<comment type="subcellular location">
    <subcellularLocation>
        <location evidence="1">Endomembrane system</location>
        <topology evidence="1">Multi-pass membrane protein</topology>
    </subcellularLocation>
    <subcellularLocation>
        <location evidence="5">Endoplasmic reticulum membrane</location>
    </subcellularLocation>
</comment>
<keyword evidence="2 5" id="KW-0812">Transmembrane</keyword>
<organism evidence="7 8">
    <name type="scientific">Emericella nidulans (strain FGSC A4 / ATCC 38163 / CBS 112.46 / NRRL 194 / M139)</name>
    <name type="common">Aspergillus nidulans</name>
    <dbReference type="NCBI Taxonomy" id="227321"/>
    <lineage>
        <taxon>Eukaryota</taxon>
        <taxon>Fungi</taxon>
        <taxon>Dikarya</taxon>
        <taxon>Ascomycota</taxon>
        <taxon>Pezizomycotina</taxon>
        <taxon>Eurotiomycetes</taxon>
        <taxon>Eurotiomycetidae</taxon>
        <taxon>Eurotiales</taxon>
        <taxon>Aspergillaceae</taxon>
        <taxon>Aspergillus</taxon>
        <taxon>Aspergillus subgen. Nidulantes</taxon>
    </lineage>
</organism>
<protein>
    <recommendedName>
        <fullName evidence="5">Polyprenal reductase</fullName>
        <ecNumber evidence="5">1.3.1.94</ecNumber>
    </recommendedName>
</protein>
<dbReference type="OMA" id="RFYETNF"/>
<feature type="transmembrane region" description="Helical" evidence="5">
    <location>
        <begin position="44"/>
        <end position="61"/>
    </location>
</feature>
<keyword evidence="3 5" id="KW-1133">Transmembrane helix</keyword>
<feature type="transmembrane region" description="Helical" evidence="5">
    <location>
        <begin position="199"/>
        <end position="221"/>
    </location>
</feature>
<feature type="transmembrane region" description="Helical" evidence="5">
    <location>
        <begin position="122"/>
        <end position="142"/>
    </location>
</feature>
<dbReference type="GeneID" id="2873495"/>
<dbReference type="UniPathway" id="UPA00378"/>